<dbReference type="GO" id="GO:0005886">
    <property type="term" value="C:plasma membrane"/>
    <property type="evidence" value="ECO:0007669"/>
    <property type="project" value="UniProtKB-SubCell"/>
</dbReference>
<reference evidence="10 12" key="1">
    <citation type="submission" date="2019-04" db="EMBL/GenBank/DDBJ databases">
        <title>Genome analysis of Streptococcus suis strain WUSS424.</title>
        <authorList>
            <person name="Chen H."/>
            <person name="Gao X."/>
            <person name="Wu Z."/>
        </authorList>
    </citation>
    <scope>NUCLEOTIDE SEQUENCE [LARGE SCALE GENOMIC DNA]</scope>
    <source>
        <strain evidence="10 12">WUSS424</strain>
    </source>
</reference>
<feature type="transmembrane region" description="Helical" evidence="8">
    <location>
        <begin position="20"/>
        <end position="45"/>
    </location>
</feature>
<sequence length="495" mass="57193">MYRYFFSILQKCMLVLTIFWLGTALYFLFNLSWLAGLASLIFGFLAVRKRDWVKACWRYLMARKPWVMVAALLFQLLVLFSANLLVRSDAAVVLNGALKILPDLSISSYLSRNPNNLSLFLAERWLYHLFGEWTIWVLEAIGFICMNATALILYRAGKDFLDQQLADMAFTFYMLMLGFSPYVIQTYTDVAGLPFLALQVYLILKALQSETVSWKNMFGLGLAASLAFTFRPTAAISIIAFFMVLLLKGNWKKLMLSFSLFLISFGLFYGGKTIIEQEQREVIIMQDEALAKSWLTFINLGLTYTGTDQEDMKAGLLTYIDEDLHTVYNNGMFANKNEWAEIKRRLSEYTVWTFAQHLVVKLNNTLYDGTLNWIYRSPELEKTTYISPLYPLTQNNVLAQWVRETILEKDGENFKVYQLVKQICWILLVIGLVYSVTHYVPDERRQFVILTVFGGILFLMIFEGGKARYLLQFLPQIVFMAAFGWSDLVKKEGRK</sequence>
<evidence type="ECO:0000256" key="4">
    <source>
        <dbReference type="ARBA" id="ARBA00022679"/>
    </source>
</evidence>
<keyword evidence="6 8" id="KW-1133">Transmembrane helix</keyword>
<keyword evidence="3" id="KW-0328">Glycosyltransferase</keyword>
<dbReference type="GO" id="GO:0016763">
    <property type="term" value="F:pentosyltransferase activity"/>
    <property type="evidence" value="ECO:0007669"/>
    <property type="project" value="TreeGrafter"/>
</dbReference>
<comment type="caution">
    <text evidence="10">The sequence shown here is derived from an EMBL/GenBank/DDBJ whole genome shotgun (WGS) entry which is preliminary data.</text>
</comment>
<feature type="transmembrane region" description="Helical" evidence="8">
    <location>
        <begin position="423"/>
        <end position="440"/>
    </location>
</feature>
<dbReference type="EMBL" id="SSXO01000002">
    <property type="protein sequence ID" value="TII00133.1"/>
    <property type="molecule type" value="Genomic_DNA"/>
</dbReference>
<protein>
    <recommendedName>
        <fullName evidence="9">Glycosyltransferase RgtA/B/C/D-like domain-containing protein</fullName>
    </recommendedName>
</protein>
<keyword evidence="5 8" id="KW-0812">Transmembrane</keyword>
<comment type="subcellular location">
    <subcellularLocation>
        <location evidence="1">Cell membrane</location>
        <topology evidence="1">Multi-pass membrane protein</topology>
    </subcellularLocation>
</comment>
<feature type="transmembrane region" description="Helical" evidence="8">
    <location>
        <begin position="133"/>
        <end position="153"/>
    </location>
</feature>
<name>A0A4T2GMM4_STRSU</name>
<evidence type="ECO:0000313" key="11">
    <source>
        <dbReference type="EMBL" id="TII00971.1"/>
    </source>
</evidence>
<feature type="transmembrane region" description="Helical" evidence="8">
    <location>
        <begin position="446"/>
        <end position="462"/>
    </location>
</feature>
<gene>
    <name evidence="11" type="ORF">FAJ39_01190</name>
    <name evidence="10" type="ORF">FAJ39_03400</name>
</gene>
<dbReference type="InterPro" id="IPR050297">
    <property type="entry name" value="LipidA_mod_glycosyltrf_83"/>
</dbReference>
<feature type="domain" description="Glycosyltransferase RgtA/B/C/D-like" evidence="9">
    <location>
        <begin position="126"/>
        <end position="262"/>
    </location>
</feature>
<feature type="transmembrane region" description="Helical" evidence="8">
    <location>
        <begin position="253"/>
        <end position="270"/>
    </location>
</feature>
<evidence type="ECO:0000256" key="6">
    <source>
        <dbReference type="ARBA" id="ARBA00022989"/>
    </source>
</evidence>
<evidence type="ECO:0000256" key="2">
    <source>
        <dbReference type="ARBA" id="ARBA00022475"/>
    </source>
</evidence>
<keyword evidence="2" id="KW-1003">Cell membrane</keyword>
<evidence type="ECO:0000313" key="12">
    <source>
        <dbReference type="Proteomes" id="UP000305165"/>
    </source>
</evidence>
<dbReference type="Pfam" id="PF13231">
    <property type="entry name" value="PMT_2"/>
    <property type="match status" value="1"/>
</dbReference>
<evidence type="ECO:0000256" key="1">
    <source>
        <dbReference type="ARBA" id="ARBA00004651"/>
    </source>
</evidence>
<dbReference type="PANTHER" id="PTHR33908:SF11">
    <property type="entry name" value="MEMBRANE PROTEIN"/>
    <property type="match status" value="1"/>
</dbReference>
<proteinExistence type="predicted"/>
<dbReference type="AlphaFoldDB" id="A0A4T2GMM4"/>
<dbReference type="OrthoDB" id="5695313at2"/>
<keyword evidence="4" id="KW-0808">Transferase</keyword>
<evidence type="ECO:0000313" key="10">
    <source>
        <dbReference type="EMBL" id="TII00133.1"/>
    </source>
</evidence>
<dbReference type="EMBL" id="SSXO01000001">
    <property type="protein sequence ID" value="TII00971.1"/>
    <property type="molecule type" value="Genomic_DNA"/>
</dbReference>
<feature type="transmembrane region" description="Helical" evidence="8">
    <location>
        <begin position="219"/>
        <end position="247"/>
    </location>
</feature>
<feature type="transmembrane region" description="Helical" evidence="8">
    <location>
        <begin position="165"/>
        <end position="184"/>
    </location>
</feature>
<dbReference type="PANTHER" id="PTHR33908">
    <property type="entry name" value="MANNOSYLTRANSFERASE YKCB-RELATED"/>
    <property type="match status" value="1"/>
</dbReference>
<accession>A0A4T2GMM4</accession>
<feature type="transmembrane region" description="Helical" evidence="8">
    <location>
        <begin position="66"/>
        <end position="86"/>
    </location>
</feature>
<keyword evidence="7 8" id="KW-0472">Membrane</keyword>
<dbReference type="Proteomes" id="UP000305165">
    <property type="component" value="Unassembled WGS sequence"/>
</dbReference>
<evidence type="ECO:0000256" key="5">
    <source>
        <dbReference type="ARBA" id="ARBA00022692"/>
    </source>
</evidence>
<evidence type="ECO:0000256" key="8">
    <source>
        <dbReference type="SAM" id="Phobius"/>
    </source>
</evidence>
<dbReference type="InterPro" id="IPR038731">
    <property type="entry name" value="RgtA/B/C-like"/>
</dbReference>
<dbReference type="GO" id="GO:0009103">
    <property type="term" value="P:lipopolysaccharide biosynthetic process"/>
    <property type="evidence" value="ECO:0007669"/>
    <property type="project" value="UniProtKB-ARBA"/>
</dbReference>
<evidence type="ECO:0000259" key="9">
    <source>
        <dbReference type="Pfam" id="PF13231"/>
    </source>
</evidence>
<organism evidence="10 12">
    <name type="scientific">Streptococcus suis</name>
    <dbReference type="NCBI Taxonomy" id="1307"/>
    <lineage>
        <taxon>Bacteria</taxon>
        <taxon>Bacillati</taxon>
        <taxon>Bacillota</taxon>
        <taxon>Bacilli</taxon>
        <taxon>Lactobacillales</taxon>
        <taxon>Streptococcaceae</taxon>
        <taxon>Streptococcus</taxon>
    </lineage>
</organism>
<feature type="transmembrane region" description="Helical" evidence="8">
    <location>
        <begin position="469"/>
        <end position="486"/>
    </location>
</feature>
<evidence type="ECO:0000256" key="3">
    <source>
        <dbReference type="ARBA" id="ARBA00022676"/>
    </source>
</evidence>
<evidence type="ECO:0000256" key="7">
    <source>
        <dbReference type="ARBA" id="ARBA00023136"/>
    </source>
</evidence>